<keyword evidence="15" id="KW-1185">Reference proteome</keyword>
<evidence type="ECO:0000256" key="9">
    <source>
        <dbReference type="ARBA" id="ARBA00023136"/>
    </source>
</evidence>
<keyword evidence="8 13" id="KW-1133">Transmembrane helix</keyword>
<evidence type="ECO:0000256" key="12">
    <source>
        <dbReference type="ARBA" id="ARBA00047816"/>
    </source>
</evidence>
<protein>
    <recommendedName>
        <fullName evidence="4">cytochrome-c oxidase</fullName>
        <ecNumber evidence="4">7.1.1.9</ecNumber>
    </recommendedName>
    <alternativeName>
        <fullName evidence="11">Cytochrome aa3 subunit 4</fullName>
    </alternativeName>
    <alternativeName>
        <fullName evidence="10">Cytochrome c oxidase polypeptide IV</fullName>
    </alternativeName>
</protein>
<dbReference type="PIRSF" id="PIRSF017385">
    <property type="entry name" value="CtaF"/>
    <property type="match status" value="1"/>
</dbReference>
<keyword evidence="9 13" id="KW-0472">Membrane</keyword>
<dbReference type="InterPro" id="IPR021050">
    <property type="entry name" value="Cyt_c_oxidase_su4_actinobac"/>
</dbReference>
<sequence length="129" mass="13685">MKAEAYLFTGWACFFGLMAAVYSVFAHEPGGKAALTVAFLMSALLAAFFWSQYLRRRGRPQDRAGAEIAEGAGPLDFFAPVSAYPLLTAAGAAVLALGVVFGLWLALIGFGLLVPGVLGFVFQYGQRGQ</sequence>
<evidence type="ECO:0000256" key="7">
    <source>
        <dbReference type="ARBA" id="ARBA00022967"/>
    </source>
</evidence>
<dbReference type="Proteomes" id="UP001500037">
    <property type="component" value="Unassembled WGS sequence"/>
</dbReference>
<evidence type="ECO:0000256" key="2">
    <source>
        <dbReference type="ARBA" id="ARBA00004651"/>
    </source>
</evidence>
<name>A0ABN1VRI3_9ACTN</name>
<dbReference type="RefSeq" id="WP_344439310.1">
    <property type="nucleotide sequence ID" value="NZ_BAAALF010000008.1"/>
</dbReference>
<keyword evidence="5" id="KW-1003">Cell membrane</keyword>
<evidence type="ECO:0000313" key="14">
    <source>
        <dbReference type="EMBL" id="GAA1220672.1"/>
    </source>
</evidence>
<comment type="catalytic activity">
    <reaction evidence="12">
        <text>4 Fe(II)-[cytochrome c] + O2 + 8 H(+)(in) = 4 Fe(III)-[cytochrome c] + 2 H2O + 4 H(+)(out)</text>
        <dbReference type="Rhea" id="RHEA:11436"/>
        <dbReference type="Rhea" id="RHEA-COMP:10350"/>
        <dbReference type="Rhea" id="RHEA-COMP:14399"/>
        <dbReference type="ChEBI" id="CHEBI:15377"/>
        <dbReference type="ChEBI" id="CHEBI:15378"/>
        <dbReference type="ChEBI" id="CHEBI:15379"/>
        <dbReference type="ChEBI" id="CHEBI:29033"/>
        <dbReference type="ChEBI" id="CHEBI:29034"/>
        <dbReference type="EC" id="7.1.1.9"/>
    </reaction>
</comment>
<feature type="transmembrane region" description="Helical" evidence="13">
    <location>
        <begin position="75"/>
        <end position="97"/>
    </location>
</feature>
<proteinExistence type="inferred from homology"/>
<evidence type="ECO:0000256" key="3">
    <source>
        <dbReference type="ARBA" id="ARBA00006870"/>
    </source>
</evidence>
<evidence type="ECO:0000256" key="8">
    <source>
        <dbReference type="ARBA" id="ARBA00022989"/>
    </source>
</evidence>
<gene>
    <name evidence="14" type="ORF">GCM10009665_08470</name>
</gene>
<comment type="subcellular location">
    <subcellularLocation>
        <location evidence="2">Cell membrane</location>
        <topology evidence="2">Multi-pass membrane protein</topology>
    </subcellularLocation>
</comment>
<evidence type="ECO:0000256" key="1">
    <source>
        <dbReference type="ARBA" id="ARBA00002536"/>
    </source>
</evidence>
<dbReference type="EMBL" id="BAAALF010000008">
    <property type="protein sequence ID" value="GAA1220672.1"/>
    <property type="molecule type" value="Genomic_DNA"/>
</dbReference>
<evidence type="ECO:0000256" key="5">
    <source>
        <dbReference type="ARBA" id="ARBA00022475"/>
    </source>
</evidence>
<evidence type="ECO:0000256" key="13">
    <source>
        <dbReference type="SAM" id="Phobius"/>
    </source>
</evidence>
<dbReference type="Pfam" id="PF12270">
    <property type="entry name" value="Cyt_c_ox_IV"/>
    <property type="match status" value="1"/>
</dbReference>
<evidence type="ECO:0000313" key="15">
    <source>
        <dbReference type="Proteomes" id="UP001500037"/>
    </source>
</evidence>
<evidence type="ECO:0000256" key="4">
    <source>
        <dbReference type="ARBA" id="ARBA00012949"/>
    </source>
</evidence>
<feature type="transmembrane region" description="Helical" evidence="13">
    <location>
        <begin position="103"/>
        <end position="122"/>
    </location>
</feature>
<comment type="caution">
    <text evidence="14">The sequence shown here is derived from an EMBL/GenBank/DDBJ whole genome shotgun (WGS) entry which is preliminary data.</text>
</comment>
<evidence type="ECO:0000256" key="10">
    <source>
        <dbReference type="ARBA" id="ARBA00031366"/>
    </source>
</evidence>
<keyword evidence="6 13" id="KW-0812">Transmembrane</keyword>
<dbReference type="EC" id="7.1.1.9" evidence="4"/>
<feature type="transmembrane region" description="Helical" evidence="13">
    <location>
        <begin position="7"/>
        <end position="27"/>
    </location>
</feature>
<comment type="similarity">
    <text evidence="3">Belongs to the cytochrome c oxidase bacterial subunit CtaF family.</text>
</comment>
<feature type="transmembrane region" description="Helical" evidence="13">
    <location>
        <begin position="33"/>
        <end position="54"/>
    </location>
</feature>
<keyword evidence="7" id="KW-1278">Translocase</keyword>
<organism evidence="14 15">
    <name type="scientific">Kitasatospora nipponensis</name>
    <dbReference type="NCBI Taxonomy" id="258049"/>
    <lineage>
        <taxon>Bacteria</taxon>
        <taxon>Bacillati</taxon>
        <taxon>Actinomycetota</taxon>
        <taxon>Actinomycetes</taxon>
        <taxon>Kitasatosporales</taxon>
        <taxon>Streptomycetaceae</taxon>
        <taxon>Kitasatospora</taxon>
    </lineage>
</organism>
<reference evidence="14 15" key="1">
    <citation type="journal article" date="2019" name="Int. J. Syst. Evol. Microbiol.">
        <title>The Global Catalogue of Microorganisms (GCM) 10K type strain sequencing project: providing services to taxonomists for standard genome sequencing and annotation.</title>
        <authorList>
            <consortium name="The Broad Institute Genomics Platform"/>
            <consortium name="The Broad Institute Genome Sequencing Center for Infectious Disease"/>
            <person name="Wu L."/>
            <person name="Ma J."/>
        </authorList>
    </citation>
    <scope>NUCLEOTIDE SEQUENCE [LARGE SCALE GENOMIC DNA]</scope>
    <source>
        <strain evidence="14 15">JCM 13004</strain>
    </source>
</reference>
<evidence type="ECO:0000256" key="11">
    <source>
        <dbReference type="ARBA" id="ARBA00031401"/>
    </source>
</evidence>
<comment type="function">
    <text evidence="1">Part of cytochrome c oxidase, its function is unknown.</text>
</comment>
<accession>A0ABN1VRI3</accession>
<evidence type="ECO:0000256" key="6">
    <source>
        <dbReference type="ARBA" id="ARBA00022692"/>
    </source>
</evidence>